<dbReference type="PANTHER" id="PTHR47074">
    <property type="entry name" value="BNAC02G40300D PROTEIN"/>
    <property type="match status" value="1"/>
</dbReference>
<dbReference type="Pfam" id="PF13456">
    <property type="entry name" value="RVT_3"/>
    <property type="match status" value="1"/>
</dbReference>
<evidence type="ECO:0000313" key="2">
    <source>
        <dbReference type="EMBL" id="KAL0005544.1"/>
    </source>
</evidence>
<dbReference type="InterPro" id="IPR012337">
    <property type="entry name" value="RNaseH-like_sf"/>
</dbReference>
<proteinExistence type="predicted"/>
<protein>
    <recommendedName>
        <fullName evidence="1">RNase H type-1 domain-containing protein</fullName>
    </recommendedName>
</protein>
<dbReference type="GO" id="GO:0003676">
    <property type="term" value="F:nucleic acid binding"/>
    <property type="evidence" value="ECO:0007669"/>
    <property type="project" value="InterPro"/>
</dbReference>
<keyword evidence="3" id="KW-1185">Reference proteome</keyword>
<comment type="caution">
    <text evidence="2">The sequence shown here is derived from an EMBL/GenBank/DDBJ whole genome shotgun (WGS) entry which is preliminary data.</text>
</comment>
<name>A0AAW2D7F1_9ROSI</name>
<dbReference type="PANTHER" id="PTHR47074:SF11">
    <property type="entry name" value="REVERSE TRANSCRIPTASE-LIKE PROTEIN"/>
    <property type="match status" value="1"/>
</dbReference>
<evidence type="ECO:0000259" key="1">
    <source>
        <dbReference type="Pfam" id="PF13456"/>
    </source>
</evidence>
<dbReference type="EMBL" id="JAZDWU010000004">
    <property type="protein sequence ID" value="KAL0005544.1"/>
    <property type="molecule type" value="Genomic_DNA"/>
</dbReference>
<gene>
    <name evidence="2" type="ORF">SO802_013105</name>
</gene>
<dbReference type="CDD" id="cd06222">
    <property type="entry name" value="RNase_H_like"/>
    <property type="match status" value="1"/>
</dbReference>
<sequence>MKRKVIQHGLRDECSAEMETTGHVLWSYQKAKDAWVCSKVIVRMGGDECGSFFDFLWQLVMTVRVEEDKLAQIVTIAWALWCNRNEVRNGGKWKTGMEITRWAAIYLAEYTAATKSTSFPRQMLELRSLWTPPPASLFKVNVDGAVFSSQGSVGIGVLIRDEEGRVEAALSKKIMAPVGAVEAEAKAFEAGILFAKDIGIQEFILEGDSIIYNALCDTSSPPSAEEPVTIGMHALCRDFGRVEFSHVRRQGNRPTHLLAKHAQSIVDFST</sequence>
<feature type="domain" description="RNase H type-1" evidence="1">
    <location>
        <begin position="141"/>
        <end position="262"/>
    </location>
</feature>
<reference evidence="2 3" key="1">
    <citation type="submission" date="2024-01" db="EMBL/GenBank/DDBJ databases">
        <title>A telomere-to-telomere, gap-free genome of sweet tea (Lithocarpus litseifolius).</title>
        <authorList>
            <person name="Zhou J."/>
        </authorList>
    </citation>
    <scope>NUCLEOTIDE SEQUENCE [LARGE SCALE GENOMIC DNA]</scope>
    <source>
        <strain evidence="2">Zhou-2022a</strain>
        <tissue evidence="2">Leaf</tissue>
    </source>
</reference>
<dbReference type="InterPro" id="IPR052929">
    <property type="entry name" value="RNase_H-like_EbsB-rel"/>
</dbReference>
<dbReference type="InterPro" id="IPR002156">
    <property type="entry name" value="RNaseH_domain"/>
</dbReference>
<dbReference type="GO" id="GO:0004523">
    <property type="term" value="F:RNA-DNA hybrid ribonuclease activity"/>
    <property type="evidence" value="ECO:0007669"/>
    <property type="project" value="InterPro"/>
</dbReference>
<dbReference type="AlphaFoldDB" id="A0AAW2D7F1"/>
<dbReference type="Gene3D" id="3.30.420.10">
    <property type="entry name" value="Ribonuclease H-like superfamily/Ribonuclease H"/>
    <property type="match status" value="1"/>
</dbReference>
<dbReference type="InterPro" id="IPR036397">
    <property type="entry name" value="RNaseH_sf"/>
</dbReference>
<organism evidence="2 3">
    <name type="scientific">Lithocarpus litseifolius</name>
    <dbReference type="NCBI Taxonomy" id="425828"/>
    <lineage>
        <taxon>Eukaryota</taxon>
        <taxon>Viridiplantae</taxon>
        <taxon>Streptophyta</taxon>
        <taxon>Embryophyta</taxon>
        <taxon>Tracheophyta</taxon>
        <taxon>Spermatophyta</taxon>
        <taxon>Magnoliopsida</taxon>
        <taxon>eudicotyledons</taxon>
        <taxon>Gunneridae</taxon>
        <taxon>Pentapetalae</taxon>
        <taxon>rosids</taxon>
        <taxon>fabids</taxon>
        <taxon>Fagales</taxon>
        <taxon>Fagaceae</taxon>
        <taxon>Lithocarpus</taxon>
    </lineage>
</organism>
<evidence type="ECO:0000313" key="3">
    <source>
        <dbReference type="Proteomes" id="UP001459277"/>
    </source>
</evidence>
<dbReference type="SUPFAM" id="SSF53098">
    <property type="entry name" value="Ribonuclease H-like"/>
    <property type="match status" value="1"/>
</dbReference>
<dbReference type="Proteomes" id="UP001459277">
    <property type="component" value="Unassembled WGS sequence"/>
</dbReference>
<dbReference type="InterPro" id="IPR044730">
    <property type="entry name" value="RNase_H-like_dom_plant"/>
</dbReference>
<accession>A0AAW2D7F1</accession>